<keyword evidence="1" id="KW-0645">Protease</keyword>
<sequence>MVMSLQDPKVVSVVIKPNFVPTVINPVDQIAQVIPIEAETQIEQGICINWAQKVTLDRPIIECTLLSPNSGQQKSVSGLLDTGADLTIISAKDWPSTWGTTKPAVDIQGVGGSKTPLRSILPLLVQGPQGAGPKWIPSRLVRIHQEVSLPAQPAADPAPTDSAPTTGSDPSSASSSG</sequence>
<dbReference type="GO" id="GO:0004190">
    <property type="term" value="F:aspartic-type endopeptidase activity"/>
    <property type="evidence" value="ECO:0007669"/>
    <property type="project" value="UniProtKB-KW"/>
</dbReference>
<evidence type="ECO:0000313" key="7">
    <source>
        <dbReference type="RefSeq" id="XP_017689052.1"/>
    </source>
</evidence>
<keyword evidence="3" id="KW-0378">Hydrolase</keyword>
<dbReference type="GO" id="GO:0006508">
    <property type="term" value="P:proteolysis"/>
    <property type="evidence" value="ECO:0007669"/>
    <property type="project" value="UniProtKB-KW"/>
</dbReference>
<feature type="region of interest" description="Disordered" evidence="4">
    <location>
        <begin position="147"/>
        <end position="177"/>
    </location>
</feature>
<dbReference type="PROSITE" id="PS50175">
    <property type="entry name" value="ASP_PROT_RETROV"/>
    <property type="match status" value="1"/>
</dbReference>
<dbReference type="PANTHER" id="PTHR19422">
    <property type="entry name" value="GAG RETROVIRAL POLYPROTEIN"/>
    <property type="match status" value="1"/>
</dbReference>
<dbReference type="AlphaFoldDB" id="A0A6J0IR26"/>
<dbReference type="GeneID" id="108506489"/>
<dbReference type="InterPro" id="IPR001995">
    <property type="entry name" value="Peptidase_A2_cat"/>
</dbReference>
<dbReference type="InterPro" id="IPR051592">
    <property type="entry name" value="HERV-K_Pro_peptidase_A2"/>
</dbReference>
<dbReference type="OrthoDB" id="9217944at2759"/>
<reference evidence="7" key="1">
    <citation type="submission" date="2025-08" db="UniProtKB">
        <authorList>
            <consortium name="RefSeq"/>
        </authorList>
    </citation>
    <scope>IDENTIFICATION</scope>
</reference>
<name>A0A6J0IR26_9PASS</name>
<protein>
    <submittedName>
        <fullName evidence="7">Endogenous retrovirus group K member 9 Pol protein-like</fullName>
    </submittedName>
</protein>
<evidence type="ECO:0000256" key="2">
    <source>
        <dbReference type="ARBA" id="ARBA00022750"/>
    </source>
</evidence>
<dbReference type="Proteomes" id="UP000504624">
    <property type="component" value="Unplaced"/>
</dbReference>
<dbReference type="RefSeq" id="XP_017689052.1">
    <property type="nucleotide sequence ID" value="XM_017833563.1"/>
</dbReference>
<evidence type="ECO:0000256" key="4">
    <source>
        <dbReference type="SAM" id="MobiDB-lite"/>
    </source>
</evidence>
<dbReference type="PROSITE" id="PS00141">
    <property type="entry name" value="ASP_PROTEASE"/>
    <property type="match status" value="1"/>
</dbReference>
<evidence type="ECO:0000313" key="6">
    <source>
        <dbReference type="Proteomes" id="UP000504624"/>
    </source>
</evidence>
<feature type="compositionally biased region" description="Low complexity" evidence="4">
    <location>
        <begin position="150"/>
        <end position="177"/>
    </location>
</feature>
<accession>A0A6J0IR26</accession>
<organism evidence="6 7">
    <name type="scientific">Lepidothrix coronata</name>
    <name type="common">blue-crowned manakin</name>
    <dbReference type="NCBI Taxonomy" id="321398"/>
    <lineage>
        <taxon>Eukaryota</taxon>
        <taxon>Metazoa</taxon>
        <taxon>Chordata</taxon>
        <taxon>Craniata</taxon>
        <taxon>Vertebrata</taxon>
        <taxon>Euteleostomi</taxon>
        <taxon>Archelosauria</taxon>
        <taxon>Archosauria</taxon>
        <taxon>Dinosauria</taxon>
        <taxon>Saurischia</taxon>
        <taxon>Theropoda</taxon>
        <taxon>Coelurosauria</taxon>
        <taxon>Aves</taxon>
        <taxon>Neognathae</taxon>
        <taxon>Neoaves</taxon>
        <taxon>Telluraves</taxon>
        <taxon>Australaves</taxon>
        <taxon>Passeriformes</taxon>
        <taxon>Pipridae</taxon>
        <taxon>Lepidothrix</taxon>
    </lineage>
</organism>
<keyword evidence="6" id="KW-1185">Reference proteome</keyword>
<dbReference type="SUPFAM" id="SSF50630">
    <property type="entry name" value="Acid proteases"/>
    <property type="match status" value="1"/>
</dbReference>
<evidence type="ECO:0000256" key="1">
    <source>
        <dbReference type="ARBA" id="ARBA00022670"/>
    </source>
</evidence>
<keyword evidence="2" id="KW-0064">Aspartyl protease</keyword>
<dbReference type="InterPro" id="IPR001969">
    <property type="entry name" value="Aspartic_peptidase_AS"/>
</dbReference>
<dbReference type="InterPro" id="IPR021109">
    <property type="entry name" value="Peptidase_aspartic_dom_sf"/>
</dbReference>
<gene>
    <name evidence="7" type="primary">LOC108506489</name>
</gene>
<evidence type="ECO:0000259" key="5">
    <source>
        <dbReference type="PROSITE" id="PS50175"/>
    </source>
</evidence>
<feature type="domain" description="Peptidase A2" evidence="5">
    <location>
        <begin position="76"/>
        <end position="112"/>
    </location>
</feature>
<dbReference type="Pfam" id="PF00077">
    <property type="entry name" value="RVP"/>
    <property type="match status" value="1"/>
</dbReference>
<dbReference type="InterPro" id="IPR018061">
    <property type="entry name" value="Retropepsins"/>
</dbReference>
<evidence type="ECO:0000256" key="3">
    <source>
        <dbReference type="ARBA" id="ARBA00022801"/>
    </source>
</evidence>
<dbReference type="Gene3D" id="2.40.70.10">
    <property type="entry name" value="Acid Proteases"/>
    <property type="match status" value="1"/>
</dbReference>
<proteinExistence type="predicted"/>
<dbReference type="PANTHER" id="PTHR19422:SF123">
    <property type="entry name" value="RT1 CLASS I, LOCUS CE15"/>
    <property type="match status" value="1"/>
</dbReference>